<accession>A0ABU0YJP5</accession>
<protein>
    <recommendedName>
        <fullName evidence="1 7">Imidazolonepropionase</fullName>
        <ecNumber evidence="1 7">3.5.2.7</ecNumber>
    </recommendedName>
    <alternativeName>
        <fullName evidence="7">Imidazolone-5-propionate hydrolase</fullName>
    </alternativeName>
</protein>
<comment type="cofactor">
    <cofactor evidence="7">
        <name>Zn(2+)</name>
        <dbReference type="ChEBI" id="CHEBI:29105"/>
    </cofactor>
    <cofactor evidence="7">
        <name>Fe(3+)</name>
        <dbReference type="ChEBI" id="CHEBI:29034"/>
    </cofactor>
    <text evidence="7">Binds 1 zinc or iron ion per subunit.</text>
</comment>
<comment type="subcellular location">
    <subcellularLocation>
        <location evidence="7">Cytoplasm</location>
    </subcellularLocation>
</comment>
<feature type="binding site" evidence="7">
    <location>
        <position position="71"/>
    </location>
    <ligand>
        <name>Zn(2+)</name>
        <dbReference type="ChEBI" id="CHEBI:29105"/>
    </ligand>
</feature>
<evidence type="ECO:0000256" key="6">
    <source>
        <dbReference type="ARBA" id="ARBA00023004"/>
    </source>
</evidence>
<keyword evidence="10" id="KW-1185">Reference proteome</keyword>
<feature type="binding site" evidence="7">
    <location>
        <position position="318"/>
    </location>
    <ligand>
        <name>N-formimidoyl-L-glutamate</name>
        <dbReference type="ChEBI" id="CHEBI:58928"/>
    </ligand>
</feature>
<feature type="binding site" evidence="7">
    <location>
        <position position="242"/>
    </location>
    <ligand>
        <name>4-imidazolone-5-propanoate</name>
        <dbReference type="ChEBI" id="CHEBI:77893"/>
    </ligand>
</feature>
<evidence type="ECO:0000259" key="8">
    <source>
        <dbReference type="Pfam" id="PF01979"/>
    </source>
</evidence>
<sequence length="407" mass="43338">MTVPYDLLLENCNVATMTGDAPYGAIEDAAIGISGSRITFVGPRKEAGTAKERIDLKRRWVAPGLIDCHTHIVYGGDRANEFELRLKGATYEEIAKAGGGIVSTVKATRAASEDELVASAAKRVKPLLNEGVTVLEIKSGYGLDLDTERRMLKAARAIGRKLPVTVRTTCLAAHALPPEYKDRADAYIDLVCNEITPALAKEGLVDAVDVFCEKIAFSPEQTRRVFDVAKQLGIPVKLHAEQLSDLNGAALAAEYGALSAEHLEWANDAGIAAMGRSGTVAVLLPGAFYALRETRLPPIESFRKHGVAMALATDSNPGSSPALSLLLMLSMACTFFRFTPEEALRGITVNAAKALGLQASHGTIEAGKAADLAVFDIGRPAELAYWIGGNPTAAVLRAGRWSKPLCN</sequence>
<dbReference type="InterPro" id="IPR011059">
    <property type="entry name" value="Metal-dep_hydrolase_composite"/>
</dbReference>
<evidence type="ECO:0000256" key="2">
    <source>
        <dbReference type="ARBA" id="ARBA00022723"/>
    </source>
</evidence>
<dbReference type="Pfam" id="PF01979">
    <property type="entry name" value="Amidohydro_1"/>
    <property type="match status" value="1"/>
</dbReference>
<dbReference type="Gene3D" id="2.30.40.10">
    <property type="entry name" value="Urease, subunit C, domain 1"/>
    <property type="match status" value="1"/>
</dbReference>
<dbReference type="Gene3D" id="3.20.20.140">
    <property type="entry name" value="Metal-dependent hydrolases"/>
    <property type="match status" value="1"/>
</dbReference>
<feature type="binding site" evidence="7">
    <location>
        <position position="316"/>
    </location>
    <ligand>
        <name>N-formimidoyl-L-glutamate</name>
        <dbReference type="ChEBI" id="CHEBI:58928"/>
    </ligand>
</feature>
<dbReference type="PANTHER" id="PTHR42752:SF1">
    <property type="entry name" value="IMIDAZOLONEPROPIONASE-RELATED"/>
    <property type="match status" value="1"/>
</dbReference>
<dbReference type="EC" id="3.5.2.7" evidence="1 7"/>
<evidence type="ECO:0000313" key="10">
    <source>
        <dbReference type="Proteomes" id="UP001230156"/>
    </source>
</evidence>
<keyword evidence="3 7" id="KW-0378">Hydrolase</keyword>
<feature type="domain" description="Amidohydrolase-related" evidence="8">
    <location>
        <begin position="61"/>
        <end position="395"/>
    </location>
</feature>
<proteinExistence type="inferred from homology"/>
<dbReference type="InterPro" id="IPR005920">
    <property type="entry name" value="HutI"/>
</dbReference>
<feature type="binding site" evidence="7">
    <location>
        <position position="239"/>
    </location>
    <ligand>
        <name>Fe(3+)</name>
        <dbReference type="ChEBI" id="CHEBI:29034"/>
    </ligand>
</feature>
<evidence type="ECO:0000256" key="4">
    <source>
        <dbReference type="ARBA" id="ARBA00022808"/>
    </source>
</evidence>
<name>A0ABU0YJP5_9PROT</name>
<feature type="binding site" evidence="7">
    <location>
        <position position="78"/>
    </location>
    <ligand>
        <name>4-imidazolone-5-propanoate</name>
        <dbReference type="ChEBI" id="CHEBI:77893"/>
    </ligand>
</feature>
<feature type="binding site" evidence="7">
    <location>
        <position position="319"/>
    </location>
    <ligand>
        <name>4-imidazolone-5-propanoate</name>
        <dbReference type="ChEBI" id="CHEBI:77893"/>
    </ligand>
</feature>
<gene>
    <name evidence="7 9" type="primary">hutI</name>
    <name evidence="9" type="ORF">Q8A70_09675</name>
</gene>
<dbReference type="CDD" id="cd01296">
    <property type="entry name" value="Imidazolone-5PH"/>
    <property type="match status" value="1"/>
</dbReference>
<dbReference type="Proteomes" id="UP001230156">
    <property type="component" value="Unassembled WGS sequence"/>
</dbReference>
<dbReference type="NCBIfam" id="TIGR01224">
    <property type="entry name" value="hutI"/>
    <property type="match status" value="1"/>
</dbReference>
<comment type="catalytic activity">
    <reaction evidence="7">
        <text>4-imidazolone-5-propanoate + H2O = N-formimidoyl-L-glutamate</text>
        <dbReference type="Rhea" id="RHEA:23660"/>
        <dbReference type="ChEBI" id="CHEBI:15377"/>
        <dbReference type="ChEBI" id="CHEBI:58928"/>
        <dbReference type="ChEBI" id="CHEBI:77893"/>
        <dbReference type="EC" id="3.5.2.7"/>
    </reaction>
</comment>
<dbReference type="EMBL" id="JAUYVI010000003">
    <property type="protein sequence ID" value="MDQ7247936.1"/>
    <property type="molecule type" value="Genomic_DNA"/>
</dbReference>
<feature type="binding site" evidence="7">
    <location>
        <position position="69"/>
    </location>
    <ligand>
        <name>Fe(3+)</name>
        <dbReference type="ChEBI" id="CHEBI:29034"/>
    </ligand>
</feature>
<evidence type="ECO:0000256" key="1">
    <source>
        <dbReference type="ARBA" id="ARBA00012864"/>
    </source>
</evidence>
<dbReference type="SUPFAM" id="SSF51556">
    <property type="entry name" value="Metallo-dependent hydrolases"/>
    <property type="match status" value="1"/>
</dbReference>
<evidence type="ECO:0000256" key="3">
    <source>
        <dbReference type="ARBA" id="ARBA00022801"/>
    </source>
</evidence>
<reference evidence="10" key="1">
    <citation type="submission" date="2023-08" db="EMBL/GenBank/DDBJ databases">
        <title>Rhodospirillaceae gen. nov., a novel taxon isolated from the Yangtze River Yuezi River estuary sludge.</title>
        <authorList>
            <person name="Ruan L."/>
        </authorList>
    </citation>
    <scope>NUCLEOTIDE SEQUENCE [LARGE SCALE GENOMIC DNA]</scope>
    <source>
        <strain evidence="10">R-7</strain>
    </source>
</reference>
<dbReference type="InterPro" id="IPR032466">
    <property type="entry name" value="Metal_Hydrolase"/>
</dbReference>
<feature type="binding site" evidence="7">
    <location>
        <position position="71"/>
    </location>
    <ligand>
        <name>Fe(3+)</name>
        <dbReference type="ChEBI" id="CHEBI:29034"/>
    </ligand>
</feature>
<dbReference type="HAMAP" id="MF_00372">
    <property type="entry name" value="HutI"/>
    <property type="match status" value="1"/>
</dbReference>
<dbReference type="SUPFAM" id="SSF51338">
    <property type="entry name" value="Composite domain of metallo-dependent hydrolases"/>
    <property type="match status" value="1"/>
</dbReference>
<feature type="binding site" evidence="7">
    <location>
        <position position="239"/>
    </location>
    <ligand>
        <name>Zn(2+)</name>
        <dbReference type="ChEBI" id="CHEBI:29105"/>
    </ligand>
</feature>
<comment type="pathway">
    <text evidence="7">Amino-acid degradation; L-histidine degradation into L-glutamate; N-formimidoyl-L-glutamate from L-histidine: step 3/3.</text>
</comment>
<keyword evidence="6 7" id="KW-0408">Iron</keyword>
<evidence type="ECO:0000256" key="5">
    <source>
        <dbReference type="ARBA" id="ARBA00022833"/>
    </source>
</evidence>
<feature type="binding site" evidence="7">
    <location>
        <position position="174"/>
    </location>
    <ligand>
        <name>4-imidazolone-5-propanoate</name>
        <dbReference type="ChEBI" id="CHEBI:77893"/>
    </ligand>
</feature>
<evidence type="ECO:0000313" key="9">
    <source>
        <dbReference type="EMBL" id="MDQ7247936.1"/>
    </source>
</evidence>
<feature type="binding site" evidence="7">
    <location>
        <position position="314"/>
    </location>
    <ligand>
        <name>Zn(2+)</name>
        <dbReference type="ChEBI" id="CHEBI:29105"/>
    </ligand>
</feature>
<dbReference type="PANTHER" id="PTHR42752">
    <property type="entry name" value="IMIDAZOLONEPROPIONASE"/>
    <property type="match status" value="1"/>
</dbReference>
<feature type="binding site" evidence="7">
    <location>
        <position position="141"/>
    </location>
    <ligand>
        <name>N-formimidoyl-L-glutamate</name>
        <dbReference type="ChEBI" id="CHEBI:58928"/>
    </ligand>
</feature>
<comment type="similarity">
    <text evidence="7">Belongs to the metallo-dependent hydrolases superfamily. HutI family.</text>
</comment>
<comment type="function">
    <text evidence="7">Catalyzes the hydrolytic cleavage of the carbon-nitrogen bond in imidazolone-5-propanoate to yield N-formimidoyl-L-glutamate. It is the third step in the universal histidine degradation pathway.</text>
</comment>
<feature type="binding site" evidence="7">
    <location>
        <position position="141"/>
    </location>
    <ligand>
        <name>4-imidazolone-5-propanoate</name>
        <dbReference type="ChEBI" id="CHEBI:77893"/>
    </ligand>
</feature>
<dbReference type="InterPro" id="IPR006680">
    <property type="entry name" value="Amidohydro-rel"/>
</dbReference>
<keyword evidence="7" id="KW-0963">Cytoplasm</keyword>
<organism evidence="9 10">
    <name type="scientific">Dongia sedimenti</name>
    <dbReference type="NCBI Taxonomy" id="3064282"/>
    <lineage>
        <taxon>Bacteria</taxon>
        <taxon>Pseudomonadati</taxon>
        <taxon>Pseudomonadota</taxon>
        <taxon>Alphaproteobacteria</taxon>
        <taxon>Rhodospirillales</taxon>
        <taxon>Dongiaceae</taxon>
        <taxon>Dongia</taxon>
    </lineage>
</organism>
<dbReference type="RefSeq" id="WP_379955380.1">
    <property type="nucleotide sequence ID" value="NZ_JAUYVI010000003.1"/>
</dbReference>
<keyword evidence="4 7" id="KW-0369">Histidine metabolism</keyword>
<dbReference type="GO" id="GO:0050480">
    <property type="term" value="F:imidazolonepropionase activity"/>
    <property type="evidence" value="ECO:0007669"/>
    <property type="project" value="UniProtKB-EC"/>
</dbReference>
<evidence type="ECO:0000256" key="7">
    <source>
        <dbReference type="HAMAP-Rule" id="MF_00372"/>
    </source>
</evidence>
<keyword evidence="5 7" id="KW-0862">Zinc</keyword>
<keyword evidence="2 7" id="KW-0479">Metal-binding</keyword>
<feature type="binding site" evidence="7">
    <location>
        <position position="69"/>
    </location>
    <ligand>
        <name>Zn(2+)</name>
        <dbReference type="ChEBI" id="CHEBI:29105"/>
    </ligand>
</feature>
<feature type="binding site" evidence="7">
    <location>
        <position position="314"/>
    </location>
    <ligand>
        <name>Fe(3+)</name>
        <dbReference type="ChEBI" id="CHEBI:29034"/>
    </ligand>
</feature>
<comment type="caution">
    <text evidence="9">The sequence shown here is derived from an EMBL/GenBank/DDBJ whole genome shotgun (WGS) entry which is preliminary data.</text>
</comment>